<feature type="region of interest" description="Disordered" evidence="1">
    <location>
        <begin position="211"/>
        <end position="236"/>
    </location>
</feature>
<protein>
    <recommendedName>
        <fullName evidence="2">BTB domain-containing protein</fullName>
    </recommendedName>
</protein>
<evidence type="ECO:0000256" key="1">
    <source>
        <dbReference type="SAM" id="MobiDB-lite"/>
    </source>
</evidence>
<dbReference type="CDD" id="cd18186">
    <property type="entry name" value="BTB_POZ_ZBTB_KLHL-like"/>
    <property type="match status" value="1"/>
</dbReference>
<dbReference type="AlphaFoldDB" id="A0AAD5WSC6"/>
<dbReference type="Gene3D" id="3.30.710.10">
    <property type="entry name" value="Potassium Channel Kv1.1, Chain A"/>
    <property type="match status" value="1"/>
</dbReference>
<keyword evidence="4" id="KW-1185">Reference proteome</keyword>
<sequence>MTPDEFHKDRLFVLSEGIPPPGLCEKRFDVIIECQGRTWKVLKETIIRRSEWFLKALSCELEEPAAEEKLCVTEMDPDVVERVLEYILTGIWPQAPYWLKMLTRFCAILEIAEFSFGGNVCKMLLELMDVYIAADFFLLNDCKDYILDIFQKSISEIAFEVQWYGARTAWLARQRHEKLPRDYGDLDVHIYKVFWDAVDYAFYTRDSDCDGGDNGNDDNQVNGLENPPLQSGETEQDPWERILGPLQQVFLEFVPNTCFMVLMSEAFVLEMEKRPVLGMQVFRHILQKGYEVRAIQRAFSTMLNCPICGKTVFGESGRKRRLTFKPDRRTIREHRVCCADCRSCQPSGSGED</sequence>
<proteinExistence type="predicted"/>
<dbReference type="InterPro" id="IPR000210">
    <property type="entry name" value="BTB/POZ_dom"/>
</dbReference>
<gene>
    <name evidence="3" type="ORF">MKZ38_002570</name>
</gene>
<evidence type="ECO:0000313" key="4">
    <source>
        <dbReference type="Proteomes" id="UP001201980"/>
    </source>
</evidence>
<feature type="domain" description="BTB" evidence="2">
    <location>
        <begin position="28"/>
        <end position="90"/>
    </location>
</feature>
<dbReference type="EMBL" id="JAKWBI020000178">
    <property type="protein sequence ID" value="KAJ2900156.1"/>
    <property type="molecule type" value="Genomic_DNA"/>
</dbReference>
<accession>A0AAD5WSC6</accession>
<name>A0AAD5WSC6_9PEZI</name>
<comment type="caution">
    <text evidence="3">The sequence shown here is derived from an EMBL/GenBank/DDBJ whole genome shotgun (WGS) entry which is preliminary data.</text>
</comment>
<reference evidence="3" key="1">
    <citation type="submission" date="2022-07" db="EMBL/GenBank/DDBJ databases">
        <title>Draft genome sequence of Zalerion maritima ATCC 34329, a (micro)plastics degrading marine fungus.</title>
        <authorList>
            <person name="Paco A."/>
            <person name="Goncalves M.F.M."/>
            <person name="Rocha-Santos T.A.P."/>
            <person name="Alves A."/>
        </authorList>
    </citation>
    <scope>NUCLEOTIDE SEQUENCE</scope>
    <source>
        <strain evidence="3">ATCC 34329</strain>
    </source>
</reference>
<organism evidence="3 4">
    <name type="scientific">Zalerion maritima</name>
    <dbReference type="NCBI Taxonomy" id="339359"/>
    <lineage>
        <taxon>Eukaryota</taxon>
        <taxon>Fungi</taxon>
        <taxon>Dikarya</taxon>
        <taxon>Ascomycota</taxon>
        <taxon>Pezizomycotina</taxon>
        <taxon>Sordariomycetes</taxon>
        <taxon>Lulworthiomycetidae</taxon>
        <taxon>Lulworthiales</taxon>
        <taxon>Lulworthiaceae</taxon>
        <taxon>Zalerion</taxon>
    </lineage>
</organism>
<evidence type="ECO:0000313" key="3">
    <source>
        <dbReference type="EMBL" id="KAJ2900156.1"/>
    </source>
</evidence>
<dbReference type="SUPFAM" id="SSF54695">
    <property type="entry name" value="POZ domain"/>
    <property type="match status" value="1"/>
</dbReference>
<dbReference type="Proteomes" id="UP001201980">
    <property type="component" value="Unassembled WGS sequence"/>
</dbReference>
<dbReference type="InterPro" id="IPR011333">
    <property type="entry name" value="SKP1/BTB/POZ_sf"/>
</dbReference>
<evidence type="ECO:0000259" key="2">
    <source>
        <dbReference type="PROSITE" id="PS50097"/>
    </source>
</evidence>
<dbReference type="PROSITE" id="PS50097">
    <property type="entry name" value="BTB"/>
    <property type="match status" value="1"/>
</dbReference>